<feature type="transmembrane region" description="Helical" evidence="1">
    <location>
        <begin position="199"/>
        <end position="222"/>
    </location>
</feature>
<accession>A0AAD7Y827</accession>
<dbReference type="Pfam" id="PF20146">
    <property type="entry name" value="NRF"/>
    <property type="match status" value="1"/>
</dbReference>
<dbReference type="InterPro" id="IPR006621">
    <property type="entry name" value="Nose-resist-to-fluoxetine_N"/>
</dbReference>
<feature type="transmembrane region" description="Helical" evidence="1">
    <location>
        <begin position="434"/>
        <end position="453"/>
    </location>
</feature>
<feature type="transmembrane region" description="Helical" evidence="1">
    <location>
        <begin position="518"/>
        <end position="539"/>
    </location>
</feature>
<keyword evidence="1" id="KW-0812">Transmembrane</keyword>
<keyword evidence="1" id="KW-0472">Membrane</keyword>
<feature type="domain" description="Nose resistant-to-fluoxetine protein N-terminal" evidence="3">
    <location>
        <begin position="44"/>
        <end position="185"/>
    </location>
</feature>
<dbReference type="AlphaFoldDB" id="A0AAD7Y827"/>
<dbReference type="InterPro" id="IPR002656">
    <property type="entry name" value="Acyl_transf_3_dom"/>
</dbReference>
<reference evidence="4" key="1">
    <citation type="submission" date="2023-03" db="EMBL/GenBank/DDBJ databases">
        <title>Chromosome-level genomes of two armyworms, Mythimna separata and Mythimna loreyi, provide insights into the biosynthesis and reception of sex pheromones.</title>
        <authorList>
            <person name="Zhao H."/>
        </authorList>
    </citation>
    <scope>NUCLEOTIDE SEQUENCE</scope>
    <source>
        <strain evidence="4">BeijingLab</strain>
        <tissue evidence="4">Pupa</tissue>
    </source>
</reference>
<evidence type="ECO:0000313" key="4">
    <source>
        <dbReference type="EMBL" id="KAJ8706165.1"/>
    </source>
</evidence>
<dbReference type="SMART" id="SM00703">
    <property type="entry name" value="NRF"/>
    <property type="match status" value="1"/>
</dbReference>
<sequence length="706" mass="79281">MKILYVLLLRLTSFCLSQAISSKDITIVDIVITGLKEQSWGDDERPCLDQTLTVLNNVRNYTVWAVWIWNSMHHPVGTFYGSKYSLGNYDQCLNAPSKAADPKIVTQYCLAEVTLTGKKFEDKDRNVLGATGPYVTTKTPVGRNQNVLFWGTCLPSTCKAGSIVKILKTIYLANPITPSEPEITVESCDIAGQKTEYSFGFYAFICLITTLLVLPIISTVYLQHAKTKSGAIHDIAYSFSLPRNWTSLTKKSDEAIGIIDLLRVLSAFVAVITHTICFVITGPISNGVSVDEVYMETKTPLLNVFKHIDLVVDIFFVISGLLLAKGLMEKKKKPMVALINRYFRLTASFAVILFYVVSVSMYTGDGPVWQKLAGKEQKASAESWWLALLMLNNYINSDNICLLVSWYIPCDYQLAVMGTILYVIWQKNKTMGKIVTTVTGISALLLPGLITYWKKLPGLLLFHDLENALSFRENEVYLDTYIRSHNRASPYLIGMAMGFIMSIYKPDNYRNVIAKKKLVLMSSFAIIAIYNIFTAPMSWDSMEYDHLSSALHAVTRRNLMALSVCIIIAIVEYGDIAFIRKSEMWLIIPILSRLSYGIYLSHSLIAFQNLYSRRNIQQFNLVYAETIYGFGVIVMSIILSTVLWMFVEAPVTNIVNLVTNPRSQVSMKNQGIKNEPISNGFAKNPRTKEEVIGNGFAKDSSKVKKS</sequence>
<evidence type="ECO:0000256" key="2">
    <source>
        <dbReference type="SAM" id="SignalP"/>
    </source>
</evidence>
<feature type="transmembrane region" description="Helical" evidence="1">
    <location>
        <begin position="261"/>
        <end position="284"/>
    </location>
</feature>
<feature type="chain" id="PRO_5042158519" description="Nose resistant-to-fluoxetine protein N-terminal domain-containing protein" evidence="2">
    <location>
        <begin position="20"/>
        <end position="706"/>
    </location>
</feature>
<feature type="transmembrane region" description="Helical" evidence="1">
    <location>
        <begin position="345"/>
        <end position="363"/>
    </location>
</feature>
<evidence type="ECO:0000256" key="1">
    <source>
        <dbReference type="SAM" id="Phobius"/>
    </source>
</evidence>
<feature type="transmembrane region" description="Helical" evidence="1">
    <location>
        <begin position="406"/>
        <end position="425"/>
    </location>
</feature>
<feature type="signal peptide" evidence="2">
    <location>
        <begin position="1"/>
        <end position="19"/>
    </location>
</feature>
<keyword evidence="2" id="KW-0732">Signal</keyword>
<feature type="transmembrane region" description="Helical" evidence="1">
    <location>
        <begin position="488"/>
        <end position="506"/>
    </location>
</feature>
<feature type="transmembrane region" description="Helical" evidence="1">
    <location>
        <begin position="304"/>
        <end position="324"/>
    </location>
</feature>
<keyword evidence="1" id="KW-1133">Transmembrane helix</keyword>
<dbReference type="EMBL" id="JARGEI010000029">
    <property type="protein sequence ID" value="KAJ8706165.1"/>
    <property type="molecule type" value="Genomic_DNA"/>
</dbReference>
<dbReference type="InterPro" id="IPR052728">
    <property type="entry name" value="O2_lipid_transport_reg"/>
</dbReference>
<feature type="transmembrane region" description="Helical" evidence="1">
    <location>
        <begin position="585"/>
        <end position="607"/>
    </location>
</feature>
<comment type="caution">
    <text evidence="4">The sequence shown here is derived from an EMBL/GenBank/DDBJ whole genome shotgun (WGS) entry which is preliminary data.</text>
</comment>
<protein>
    <recommendedName>
        <fullName evidence="3">Nose resistant-to-fluoxetine protein N-terminal domain-containing protein</fullName>
    </recommendedName>
</protein>
<feature type="transmembrane region" description="Helical" evidence="1">
    <location>
        <begin position="559"/>
        <end position="578"/>
    </location>
</feature>
<gene>
    <name evidence="4" type="ORF">PYW07_010942</name>
</gene>
<dbReference type="Pfam" id="PF01757">
    <property type="entry name" value="Acyl_transf_3"/>
    <property type="match status" value="1"/>
</dbReference>
<evidence type="ECO:0000313" key="5">
    <source>
        <dbReference type="Proteomes" id="UP001231518"/>
    </source>
</evidence>
<dbReference type="PANTHER" id="PTHR11161">
    <property type="entry name" value="O-ACYLTRANSFERASE"/>
    <property type="match status" value="1"/>
</dbReference>
<feature type="transmembrane region" description="Helical" evidence="1">
    <location>
        <begin position="627"/>
        <end position="647"/>
    </location>
</feature>
<dbReference type="PANTHER" id="PTHR11161:SF71">
    <property type="entry name" value="NOSE RESISTANT-TO-FLUOXETINE PROTEIN N-TERMINAL DOMAIN-CONTAINING PROTEIN"/>
    <property type="match status" value="1"/>
</dbReference>
<keyword evidence="5" id="KW-1185">Reference proteome</keyword>
<organism evidence="4 5">
    <name type="scientific">Mythimna separata</name>
    <name type="common">Oriental armyworm</name>
    <name type="synonym">Pseudaletia separata</name>
    <dbReference type="NCBI Taxonomy" id="271217"/>
    <lineage>
        <taxon>Eukaryota</taxon>
        <taxon>Metazoa</taxon>
        <taxon>Ecdysozoa</taxon>
        <taxon>Arthropoda</taxon>
        <taxon>Hexapoda</taxon>
        <taxon>Insecta</taxon>
        <taxon>Pterygota</taxon>
        <taxon>Neoptera</taxon>
        <taxon>Endopterygota</taxon>
        <taxon>Lepidoptera</taxon>
        <taxon>Glossata</taxon>
        <taxon>Ditrysia</taxon>
        <taxon>Noctuoidea</taxon>
        <taxon>Noctuidae</taxon>
        <taxon>Noctuinae</taxon>
        <taxon>Hadenini</taxon>
        <taxon>Mythimna</taxon>
    </lineage>
</organism>
<proteinExistence type="predicted"/>
<dbReference type="Proteomes" id="UP001231518">
    <property type="component" value="Chromosome 26"/>
</dbReference>
<evidence type="ECO:0000259" key="3">
    <source>
        <dbReference type="SMART" id="SM00703"/>
    </source>
</evidence>
<name>A0AAD7Y827_MYTSE</name>
<dbReference type="GO" id="GO:0016747">
    <property type="term" value="F:acyltransferase activity, transferring groups other than amino-acyl groups"/>
    <property type="evidence" value="ECO:0007669"/>
    <property type="project" value="InterPro"/>
</dbReference>